<reference evidence="3 4" key="1">
    <citation type="submission" date="2012-11" db="EMBL/GenBank/DDBJ databases">
        <title>Genome assembly of Thiorhodococcus sp. AK35.</title>
        <authorList>
            <person name="Nupur N."/>
            <person name="Khatri I."/>
            <person name="Subramanian S."/>
            <person name="Pinnaka A."/>
        </authorList>
    </citation>
    <scope>NUCLEOTIDE SEQUENCE [LARGE SCALE GENOMIC DNA]</scope>
    <source>
        <strain evidence="3 4">AK35</strain>
    </source>
</reference>
<keyword evidence="1" id="KW-0812">Transmembrane</keyword>
<dbReference type="EMBL" id="AONC01000069">
    <property type="protein sequence ID" value="EXJ13445.1"/>
    <property type="molecule type" value="Genomic_DNA"/>
</dbReference>
<name>W9VSV5_9GAMM</name>
<dbReference type="OrthoDB" id="9798761at2"/>
<feature type="transmembrane region" description="Helical" evidence="1">
    <location>
        <begin position="339"/>
        <end position="361"/>
    </location>
</feature>
<proteinExistence type="predicted"/>
<keyword evidence="4" id="KW-1185">Reference proteome</keyword>
<organism evidence="3 4">
    <name type="scientific">Imhoffiella purpurea</name>
    <dbReference type="NCBI Taxonomy" id="1249627"/>
    <lineage>
        <taxon>Bacteria</taxon>
        <taxon>Pseudomonadati</taxon>
        <taxon>Pseudomonadota</taxon>
        <taxon>Gammaproteobacteria</taxon>
        <taxon>Chromatiales</taxon>
        <taxon>Chromatiaceae</taxon>
        <taxon>Imhoffiella</taxon>
    </lineage>
</organism>
<dbReference type="Proteomes" id="UP000019460">
    <property type="component" value="Unassembled WGS sequence"/>
</dbReference>
<feature type="domain" description="Schlafen AlbA-2" evidence="2">
    <location>
        <begin position="393"/>
        <end position="524"/>
    </location>
</feature>
<protein>
    <recommendedName>
        <fullName evidence="2">Schlafen AlbA-2 domain-containing protein</fullName>
    </recommendedName>
</protein>
<dbReference type="STRING" id="1249627.D779_3707"/>
<comment type="caution">
    <text evidence="3">The sequence shown here is derived from an EMBL/GenBank/DDBJ whole genome shotgun (WGS) entry which is preliminary data.</text>
</comment>
<evidence type="ECO:0000259" key="2">
    <source>
        <dbReference type="Pfam" id="PF04326"/>
    </source>
</evidence>
<keyword evidence="1" id="KW-0472">Membrane</keyword>
<evidence type="ECO:0000313" key="4">
    <source>
        <dbReference type="Proteomes" id="UP000019460"/>
    </source>
</evidence>
<dbReference type="InterPro" id="IPR038461">
    <property type="entry name" value="Schlafen_AlbA_2_dom_sf"/>
</dbReference>
<keyword evidence="1" id="KW-1133">Transmembrane helix</keyword>
<sequence length="538" mass="60084">MIYKSLLQLSPGPIRTRLLRDLVLLVAFTVGLLVMINVLLIDDIKHDLAGNRIDNATAMVRDEVRNLLLPVQQQLLIVRDGLAGANLDPDEEKELTERFVPTLAHMDQIAGAVDAAEDGQEYFLRRDGDGWLTRLRGPGDQAESHLSHWNADLLRKDRQAERFNEDPRTRPWFAGAIRNPDRVVWSPPYVFASLKVPGVTASIAWKQGDRMRVTAFDVTLHTIVEAIDHLDITPEGQGFLFSGAGGVFVPPSEEEPLSSSDRHDEGFFSALLRLGGPLQFDAVAAWKAAGQPTQDLIRFHSGGQDWWGGFRPLTNDPEGVWIGVTVPVSATITILQNRWHIILLTAIGILAASLTLASLVVRKYSRQLRDLPKLSIDRRHQEQDLRELIGSGEGSHLEFKSTMRMNLHTKTPGKEIELAWLKGVAAFLNTEGGILLIGVADDGTPLGLEADKFENEDKCQLHFKNLLNQHLGAEYAHSVRFFLLDFEGLRIGAVECERADAPAILRDDKKRELFIIRNGPSNIELPLSRALKYIRSRF</sequence>
<dbReference type="Pfam" id="PF04326">
    <property type="entry name" value="SLFN_AlbA_2"/>
    <property type="match status" value="1"/>
</dbReference>
<dbReference type="eggNOG" id="COG2865">
    <property type="taxonomic scope" value="Bacteria"/>
</dbReference>
<dbReference type="InterPro" id="IPR007421">
    <property type="entry name" value="Schlafen_AlbA_2_dom"/>
</dbReference>
<gene>
    <name evidence="3" type="ORF">D779_3707</name>
</gene>
<dbReference type="AlphaFoldDB" id="W9VSV5"/>
<feature type="transmembrane region" description="Helical" evidence="1">
    <location>
        <begin position="21"/>
        <end position="41"/>
    </location>
</feature>
<dbReference type="RefSeq" id="WP_043757055.1">
    <property type="nucleotide sequence ID" value="NZ_AONC01000069.1"/>
</dbReference>
<dbReference type="Gene3D" id="3.30.950.30">
    <property type="entry name" value="Schlafen, AAA domain"/>
    <property type="match status" value="1"/>
</dbReference>
<evidence type="ECO:0000256" key="1">
    <source>
        <dbReference type="SAM" id="Phobius"/>
    </source>
</evidence>
<dbReference type="Gene3D" id="3.30.450.20">
    <property type="entry name" value="PAS domain"/>
    <property type="match status" value="1"/>
</dbReference>
<evidence type="ECO:0000313" key="3">
    <source>
        <dbReference type="EMBL" id="EXJ13445.1"/>
    </source>
</evidence>
<accession>W9VSV5</accession>
<dbReference type="PATRIC" id="fig|1249627.3.peg.3785"/>